<evidence type="ECO:0000256" key="5">
    <source>
        <dbReference type="ARBA" id="ARBA00023136"/>
    </source>
</evidence>
<reference evidence="9" key="1">
    <citation type="submission" date="2018-06" db="EMBL/GenBank/DDBJ databases">
        <authorList>
            <person name="Zhirakovskaya E."/>
        </authorList>
    </citation>
    <scope>NUCLEOTIDE SEQUENCE</scope>
</reference>
<keyword evidence="3 6" id="KW-0812">Transmembrane</keyword>
<evidence type="ECO:0000256" key="1">
    <source>
        <dbReference type="ARBA" id="ARBA00004651"/>
    </source>
</evidence>
<protein>
    <submittedName>
        <fullName evidence="9">Uncharacterized protein</fullName>
    </submittedName>
</protein>
<keyword evidence="5 6" id="KW-0472">Membrane</keyword>
<dbReference type="EMBL" id="UOEE01000146">
    <property type="protein sequence ID" value="VAV92542.1"/>
    <property type="molecule type" value="Genomic_DNA"/>
</dbReference>
<name>A0A3B0RLI4_9ZZZZ</name>
<proteinExistence type="predicted"/>
<gene>
    <name evidence="9" type="ORF">MNBD_ALPHA06-27</name>
</gene>
<evidence type="ECO:0000256" key="3">
    <source>
        <dbReference type="ARBA" id="ARBA00022692"/>
    </source>
</evidence>
<sequence length="408" mass="43066">MRMTALRIAFRELSGGVKGFWIYLACLALGTAAIAAAGSVTEVFTRGLDSQARNLLGGDLSFSTAQRRATSAERAFAKSLGKITETAGLDAMANAGNVRRQVDIRAVDSQYPLLGRVGLGAGQSKLQTAITKNANGVWGVVVSRSFLETFKVDIGEIITIGQSRYLITARLDKLPDRVGTPGAFGPSVLVHLDALIEAGRVTPGQIFNARLRVVTKPGQPDFAQIKTQFEDKFAAPRMRLRGPKDAVDGLQNLLDMLNSFLSMIGIAALLAGGIGVAQATSAFLNERLLSIAALKALGGEGALIRNIYLIQLGVLALLGAGVGMVLGAAAPYLLIALAGQDIPIPQQLGIYPAPLFKALVLGLLSAALFFLPAIGRARSTPPSALFRMVSEQQKSATPWLERSFTVVA</sequence>
<accession>A0A3B0RLI4</accession>
<dbReference type="GO" id="GO:0005886">
    <property type="term" value="C:plasma membrane"/>
    <property type="evidence" value="ECO:0007669"/>
    <property type="project" value="UniProtKB-SubCell"/>
</dbReference>
<feature type="transmembrane region" description="Helical" evidence="6">
    <location>
        <begin position="260"/>
        <end position="285"/>
    </location>
</feature>
<evidence type="ECO:0000256" key="2">
    <source>
        <dbReference type="ARBA" id="ARBA00022475"/>
    </source>
</evidence>
<feature type="transmembrane region" description="Helical" evidence="6">
    <location>
        <begin position="355"/>
        <end position="374"/>
    </location>
</feature>
<feature type="transmembrane region" description="Helical" evidence="6">
    <location>
        <begin position="306"/>
        <end position="335"/>
    </location>
</feature>
<evidence type="ECO:0000259" key="7">
    <source>
        <dbReference type="Pfam" id="PF02687"/>
    </source>
</evidence>
<dbReference type="InterPro" id="IPR003838">
    <property type="entry name" value="ABC3_permease_C"/>
</dbReference>
<evidence type="ECO:0000256" key="4">
    <source>
        <dbReference type="ARBA" id="ARBA00022989"/>
    </source>
</evidence>
<dbReference type="PANTHER" id="PTHR30287">
    <property type="entry name" value="MEMBRANE COMPONENT OF PREDICTED ABC SUPERFAMILY METABOLITE UPTAKE TRANSPORTER"/>
    <property type="match status" value="1"/>
</dbReference>
<evidence type="ECO:0000313" key="9">
    <source>
        <dbReference type="EMBL" id="VAV92542.1"/>
    </source>
</evidence>
<evidence type="ECO:0000256" key="6">
    <source>
        <dbReference type="SAM" id="Phobius"/>
    </source>
</evidence>
<comment type="subcellular location">
    <subcellularLocation>
        <location evidence="1">Cell membrane</location>
        <topology evidence="1">Multi-pass membrane protein</topology>
    </subcellularLocation>
</comment>
<evidence type="ECO:0000259" key="8">
    <source>
        <dbReference type="Pfam" id="PF12704"/>
    </source>
</evidence>
<dbReference type="Pfam" id="PF02687">
    <property type="entry name" value="FtsX"/>
    <property type="match status" value="1"/>
</dbReference>
<keyword evidence="2" id="KW-1003">Cell membrane</keyword>
<feature type="domain" description="MacB-like periplasmic core" evidence="8">
    <location>
        <begin position="22"/>
        <end position="199"/>
    </location>
</feature>
<dbReference type="InterPro" id="IPR025857">
    <property type="entry name" value="MacB_PCD"/>
</dbReference>
<keyword evidence="4 6" id="KW-1133">Transmembrane helix</keyword>
<dbReference type="Pfam" id="PF12704">
    <property type="entry name" value="MacB_PCD"/>
    <property type="match status" value="1"/>
</dbReference>
<dbReference type="AlphaFoldDB" id="A0A3B0RLI4"/>
<dbReference type="PANTHER" id="PTHR30287:SF1">
    <property type="entry name" value="INNER MEMBRANE PROTEIN"/>
    <property type="match status" value="1"/>
</dbReference>
<feature type="domain" description="ABC3 transporter permease C-terminal" evidence="7">
    <location>
        <begin position="263"/>
        <end position="382"/>
    </location>
</feature>
<feature type="non-terminal residue" evidence="9">
    <location>
        <position position="408"/>
    </location>
</feature>
<dbReference type="InterPro" id="IPR038766">
    <property type="entry name" value="Membrane_comp_ABC_pdt"/>
</dbReference>
<organism evidence="9">
    <name type="scientific">hydrothermal vent metagenome</name>
    <dbReference type="NCBI Taxonomy" id="652676"/>
    <lineage>
        <taxon>unclassified sequences</taxon>
        <taxon>metagenomes</taxon>
        <taxon>ecological metagenomes</taxon>
    </lineage>
</organism>